<accession>A0A430RRB2</accession>
<dbReference type="AlphaFoldDB" id="A0A430RRB2"/>
<proteinExistence type="predicted"/>
<dbReference type="EMBL" id="PELW01000384">
    <property type="protein sequence ID" value="RTH21781.1"/>
    <property type="molecule type" value="Genomic_DNA"/>
</dbReference>
<evidence type="ECO:0008006" key="3">
    <source>
        <dbReference type="Google" id="ProtNLM"/>
    </source>
</evidence>
<protein>
    <recommendedName>
        <fullName evidence="3">Type 4 fimbrial biogenesis protein PilX N-terminal domain-containing protein</fullName>
    </recommendedName>
</protein>
<gene>
    <name evidence="1" type="ORF">CSW40_12220</name>
</gene>
<reference evidence="1 2" key="1">
    <citation type="journal article" date="2019" name="Extremophiles">
        <title>Biogeography of thermophiles and predominance of Thermus scotoductus in domestic water heaters.</title>
        <authorList>
            <person name="Wilpiszeski R.L."/>
            <person name="Zhang Z."/>
            <person name="House C.H."/>
        </authorList>
    </citation>
    <scope>NUCLEOTIDE SEQUENCE [LARGE SCALE GENOMIC DNA]</scope>
    <source>
        <strain evidence="1 2">27_S27</strain>
    </source>
</reference>
<organism evidence="1 2">
    <name type="scientific">Thermus scotoductus</name>
    <dbReference type="NCBI Taxonomy" id="37636"/>
    <lineage>
        <taxon>Bacteria</taxon>
        <taxon>Thermotogati</taxon>
        <taxon>Deinococcota</taxon>
        <taxon>Deinococci</taxon>
        <taxon>Thermales</taxon>
        <taxon>Thermaceae</taxon>
        <taxon>Thermus</taxon>
    </lineage>
</organism>
<dbReference type="Proteomes" id="UP000286712">
    <property type="component" value="Unassembled WGS sequence"/>
</dbReference>
<comment type="caution">
    <text evidence="1">The sequence shown here is derived from an EMBL/GenBank/DDBJ whole genome shotgun (WGS) entry which is preliminary data.</text>
</comment>
<dbReference type="RefSeq" id="WP_126213371.1">
    <property type="nucleotide sequence ID" value="NZ_PELW01000384.1"/>
</dbReference>
<sequence length="573" mass="61239">MRRKGIALVTTLAVTLIIATLVFGAFFTTQLEIWTTRNDTTANQAFAVAQAGIQKYKTLAFQTFRYYLENADRYGSELARYAQCGNMLTIGLDLNRDGRIDGTNDLANGGSRTEQVTFPDGTRGTYTVAFSVSGSYVTLRSVGEYAGAKSTVTAVVRVSSKGLFSNAIATGLGSGVMNGNMEVWGSVYVNASNPSDFVIGSSGDFKGDFKMHNYYTRDQLADIFGNRWTADQIAQFLKLQAMEQRDMCATLSVTGGKVKIWGNSQIGDNALPSGHSSSDGWNPKVDGIYVGSGTTGSKCNDVRSAPDVCVGGGANYYATNGIGAFAYQNPPPIPSLDHTPCKADPSKTWRQCLQSEASTNGVVLVKGQSLPPGCTLDVNNQGTVVFGQTNMSCLVGGKGFTYTYDSVTKKGQLTVYGTVNFRGYDLEFKEDVVVRYTNKATLLVESQGSSGGNVTLDGDLLPERSFPDQDVLGIVVEKNLTTTGDTQNVSGAPQKQVVMGLFYAGGRAIIQQNSTVFGTIIAKEVCTSSNCTAGSGNVNIVQVPGLEFNLPPGFNQIPNATSAFFGQLTYERR</sequence>
<evidence type="ECO:0000313" key="1">
    <source>
        <dbReference type="EMBL" id="RTH21781.1"/>
    </source>
</evidence>
<name>A0A430RRB2_THESC</name>
<evidence type="ECO:0000313" key="2">
    <source>
        <dbReference type="Proteomes" id="UP000286712"/>
    </source>
</evidence>